<dbReference type="OrthoDB" id="1928974at2759"/>
<organism evidence="1 2">
    <name type="scientific">Aquarana catesbeiana</name>
    <name type="common">American bullfrog</name>
    <name type="synonym">Rana catesbeiana</name>
    <dbReference type="NCBI Taxonomy" id="8400"/>
    <lineage>
        <taxon>Eukaryota</taxon>
        <taxon>Metazoa</taxon>
        <taxon>Chordata</taxon>
        <taxon>Craniata</taxon>
        <taxon>Vertebrata</taxon>
        <taxon>Euteleostomi</taxon>
        <taxon>Amphibia</taxon>
        <taxon>Batrachia</taxon>
        <taxon>Anura</taxon>
        <taxon>Neobatrachia</taxon>
        <taxon>Ranoidea</taxon>
        <taxon>Ranidae</taxon>
        <taxon>Aquarana</taxon>
    </lineage>
</organism>
<evidence type="ECO:0000313" key="2">
    <source>
        <dbReference type="Proteomes" id="UP000228934"/>
    </source>
</evidence>
<sequence>MSLPEGASSTALSTTVWVPSDTPAWDFTTDFPAVLAAIEVGEDLGITVWALTARGLHGAIQTRCSESLNFQTISGCIASSTFPLHLSFCGLAHSPSGADWRVLQEPLSSPLPHEGSSSPRSYAHTIRPNAMGGGTVHCLPRHSISAEGRNSAGTIMRLENCATTFSCSHILRQINVTQQCFQLSGMGYIHDSRRKRRDLKNQGGIVGVEVGHHQAHQPLEGEIQLWMPKKLWLEAQKIKTAEVIKYHQKKALFVGKKGRQFCLGATSHNRAIVS</sequence>
<dbReference type="AlphaFoldDB" id="A0A2G9SCV1"/>
<reference evidence="2" key="1">
    <citation type="journal article" date="2017" name="Nat. Commun.">
        <title>The North American bullfrog draft genome provides insight into hormonal regulation of long noncoding RNA.</title>
        <authorList>
            <person name="Hammond S.A."/>
            <person name="Warren R.L."/>
            <person name="Vandervalk B.P."/>
            <person name="Kucuk E."/>
            <person name="Khan H."/>
            <person name="Gibb E.A."/>
            <person name="Pandoh P."/>
            <person name="Kirk H."/>
            <person name="Zhao Y."/>
            <person name="Jones M."/>
            <person name="Mungall A.J."/>
            <person name="Coope R."/>
            <person name="Pleasance S."/>
            <person name="Moore R.A."/>
            <person name="Holt R.A."/>
            <person name="Round J.M."/>
            <person name="Ohora S."/>
            <person name="Walle B.V."/>
            <person name="Veldhoen N."/>
            <person name="Helbing C.C."/>
            <person name="Birol I."/>
        </authorList>
    </citation>
    <scope>NUCLEOTIDE SEQUENCE [LARGE SCALE GENOMIC DNA]</scope>
</reference>
<proteinExistence type="predicted"/>
<keyword evidence="2" id="KW-1185">Reference proteome</keyword>
<dbReference type="Proteomes" id="UP000228934">
    <property type="component" value="Unassembled WGS sequence"/>
</dbReference>
<gene>
    <name evidence="1" type="ORF">AB205_0049200</name>
</gene>
<protein>
    <submittedName>
        <fullName evidence="1">Uncharacterized protein</fullName>
    </submittedName>
</protein>
<evidence type="ECO:0000313" key="1">
    <source>
        <dbReference type="EMBL" id="PIO37979.1"/>
    </source>
</evidence>
<dbReference type="EMBL" id="KV924124">
    <property type="protein sequence ID" value="PIO37979.1"/>
    <property type="molecule type" value="Genomic_DNA"/>
</dbReference>
<name>A0A2G9SCV1_AQUCT</name>
<accession>A0A2G9SCV1</accession>